<evidence type="ECO:0000313" key="2">
    <source>
        <dbReference type="Proteomes" id="UP001150830"/>
    </source>
</evidence>
<accession>A0A9X3EDY1</accession>
<dbReference type="AlphaFoldDB" id="A0A9X3EDY1"/>
<name>A0A9X3EDY1_9GAMM</name>
<dbReference type="InterPro" id="IPR011990">
    <property type="entry name" value="TPR-like_helical_dom_sf"/>
</dbReference>
<dbReference type="RefSeq" id="WP_283173149.1">
    <property type="nucleotide sequence ID" value="NZ_JAPNOA010000020.1"/>
</dbReference>
<evidence type="ECO:0000313" key="1">
    <source>
        <dbReference type="EMBL" id="MCY0964930.1"/>
    </source>
</evidence>
<reference evidence="1" key="1">
    <citation type="submission" date="2022-11" db="EMBL/GenBank/DDBJ databases">
        <title>Parathalassolutuus dongxingensis gen. nov., sp. nov., a novel member of family Oceanospirillaceae isolated from a coastal shrimp pond in Guangxi, China.</title>
        <authorList>
            <person name="Chen H."/>
        </authorList>
    </citation>
    <scope>NUCLEOTIDE SEQUENCE</scope>
    <source>
        <strain evidence="1">G-43</strain>
    </source>
</reference>
<gene>
    <name evidence="1" type="ORF">OUO13_07005</name>
</gene>
<dbReference type="EMBL" id="JAPNOA010000020">
    <property type="protein sequence ID" value="MCY0964930.1"/>
    <property type="molecule type" value="Genomic_DNA"/>
</dbReference>
<protein>
    <recommendedName>
        <fullName evidence="3">Tetratricopeptide repeat protein</fullName>
    </recommendedName>
</protein>
<proteinExistence type="predicted"/>
<dbReference type="SUPFAM" id="SSF48452">
    <property type="entry name" value="TPR-like"/>
    <property type="match status" value="1"/>
</dbReference>
<evidence type="ECO:0008006" key="3">
    <source>
        <dbReference type="Google" id="ProtNLM"/>
    </source>
</evidence>
<dbReference type="PROSITE" id="PS51257">
    <property type="entry name" value="PROKAR_LIPOPROTEIN"/>
    <property type="match status" value="1"/>
</dbReference>
<dbReference type="Gene3D" id="1.25.40.10">
    <property type="entry name" value="Tetratricopeptide repeat domain"/>
    <property type="match status" value="1"/>
</dbReference>
<organism evidence="1 2">
    <name type="scientific">Parathalassolituus penaei</name>
    <dbReference type="NCBI Taxonomy" id="2997323"/>
    <lineage>
        <taxon>Bacteria</taxon>
        <taxon>Pseudomonadati</taxon>
        <taxon>Pseudomonadota</taxon>
        <taxon>Gammaproteobacteria</taxon>
        <taxon>Oceanospirillales</taxon>
        <taxon>Oceanospirillaceae</taxon>
        <taxon>Parathalassolituus</taxon>
    </lineage>
</organism>
<keyword evidence="2" id="KW-1185">Reference proteome</keyword>
<sequence length="552" mass="61913">MRSRSVLWLSMFLLVLFAGCATYGSGINKVLDDVNRGDLVSSENELKKALKPDGSDALLYYLELGAIQQMQGNYRDSNASFDQAEAIAEKLETVSVSAKVLEMMSNPRQGPYRGATHEKVLINYYKAINYLQLAASADSKQQRQELLEGARVESRRILVRLNDLESQIGSYEQLKDDEASLFGQLMNIYGTLMGNLFDMDELRYREDAMAYYLTGLSFEMNGELDDARISYEQAAHSYEDGFAKQFRLGSDITAQAWFDVVRVMRQSGNYENEWRALAEAKLTQEQRDQLASWDGKAQLVVIEHKGNVPQLEELNLEIWANPALQAFQIQPYLTTFDLDAWAWFYVLYADKGLFNIITGYLDGTRNNRWFTPFVHTELLGPGWQVVQSIGLDRAIGNSMRVTVPYYRFMPRQGDSTLITDGKTLPMIKASSPAQIALQEKLVSSTTDIRTALARASMKALTASEVGSKFDSSGLLALVGKLAAQLTEAAETRSWLLLPAEIRIRRVALEPGEHQLTLNSKLDMGKIASNSTQVSVQAGDIRLWEVRALAPDH</sequence>
<comment type="caution">
    <text evidence="1">The sequence shown here is derived from an EMBL/GenBank/DDBJ whole genome shotgun (WGS) entry which is preliminary data.</text>
</comment>
<dbReference type="Proteomes" id="UP001150830">
    <property type="component" value="Unassembled WGS sequence"/>
</dbReference>